<proteinExistence type="predicted"/>
<dbReference type="EMBL" id="CM044703">
    <property type="protein sequence ID" value="KAI5671495.1"/>
    <property type="molecule type" value="Genomic_DNA"/>
</dbReference>
<keyword evidence="2" id="KW-1185">Reference proteome</keyword>
<gene>
    <name evidence="1" type="ORF">M9H77_11859</name>
</gene>
<accession>A0ACC0BFQ5</accession>
<protein>
    <submittedName>
        <fullName evidence="1">Uncharacterized protein</fullName>
    </submittedName>
</protein>
<name>A0ACC0BFQ5_CATRO</name>
<comment type="caution">
    <text evidence="1">The sequence shown here is derived from an EMBL/GenBank/DDBJ whole genome shotgun (WGS) entry which is preliminary data.</text>
</comment>
<dbReference type="Proteomes" id="UP001060085">
    <property type="component" value="Linkage Group LG03"/>
</dbReference>
<evidence type="ECO:0000313" key="2">
    <source>
        <dbReference type="Proteomes" id="UP001060085"/>
    </source>
</evidence>
<sequence>MTPKISGLMKIEFGSNVVKYILWPAMVIFQFEDLSTRSAFRLKFIENQVNGHVSGLHYTWLVLRTRAFSDDVDGFLTLSVDPIEEGCSTLRAWQNRRLVESQEGIETEVVPRADLINSGRLVPRGTQISYSAAVDLVAELGVSQLIVSTPIDMSKITEVKYPDCDIYVENMILYGDLIALPFDVLWAAMVIFQFEEIRLFDRILVPDLRLGLNFIENQVNGHVSGLHCTWLVPRTRASFDDMDWFLTLRVDPLEEGCSTLRAWPFK</sequence>
<organism evidence="1 2">
    <name type="scientific">Catharanthus roseus</name>
    <name type="common">Madagascar periwinkle</name>
    <name type="synonym">Vinca rosea</name>
    <dbReference type="NCBI Taxonomy" id="4058"/>
    <lineage>
        <taxon>Eukaryota</taxon>
        <taxon>Viridiplantae</taxon>
        <taxon>Streptophyta</taxon>
        <taxon>Embryophyta</taxon>
        <taxon>Tracheophyta</taxon>
        <taxon>Spermatophyta</taxon>
        <taxon>Magnoliopsida</taxon>
        <taxon>eudicotyledons</taxon>
        <taxon>Gunneridae</taxon>
        <taxon>Pentapetalae</taxon>
        <taxon>asterids</taxon>
        <taxon>lamiids</taxon>
        <taxon>Gentianales</taxon>
        <taxon>Apocynaceae</taxon>
        <taxon>Rauvolfioideae</taxon>
        <taxon>Vinceae</taxon>
        <taxon>Catharanthinae</taxon>
        <taxon>Catharanthus</taxon>
    </lineage>
</organism>
<evidence type="ECO:0000313" key="1">
    <source>
        <dbReference type="EMBL" id="KAI5671495.1"/>
    </source>
</evidence>
<reference evidence="2" key="1">
    <citation type="journal article" date="2023" name="Nat. Plants">
        <title>Single-cell RNA sequencing provides a high-resolution roadmap for understanding the multicellular compartmentation of specialized metabolism.</title>
        <authorList>
            <person name="Sun S."/>
            <person name="Shen X."/>
            <person name="Li Y."/>
            <person name="Li Y."/>
            <person name="Wang S."/>
            <person name="Li R."/>
            <person name="Zhang H."/>
            <person name="Shen G."/>
            <person name="Guo B."/>
            <person name="Wei J."/>
            <person name="Xu J."/>
            <person name="St-Pierre B."/>
            <person name="Chen S."/>
            <person name="Sun C."/>
        </authorList>
    </citation>
    <scope>NUCLEOTIDE SEQUENCE [LARGE SCALE GENOMIC DNA]</scope>
</reference>